<evidence type="ECO:0000313" key="2">
    <source>
        <dbReference type="Proteomes" id="UP001458880"/>
    </source>
</evidence>
<organism evidence="1 2">
    <name type="scientific">Popillia japonica</name>
    <name type="common">Japanese beetle</name>
    <dbReference type="NCBI Taxonomy" id="7064"/>
    <lineage>
        <taxon>Eukaryota</taxon>
        <taxon>Metazoa</taxon>
        <taxon>Ecdysozoa</taxon>
        <taxon>Arthropoda</taxon>
        <taxon>Hexapoda</taxon>
        <taxon>Insecta</taxon>
        <taxon>Pterygota</taxon>
        <taxon>Neoptera</taxon>
        <taxon>Endopterygota</taxon>
        <taxon>Coleoptera</taxon>
        <taxon>Polyphaga</taxon>
        <taxon>Scarabaeiformia</taxon>
        <taxon>Scarabaeidae</taxon>
        <taxon>Rutelinae</taxon>
        <taxon>Popillia</taxon>
    </lineage>
</organism>
<dbReference type="Proteomes" id="UP001458880">
    <property type="component" value="Unassembled WGS sequence"/>
</dbReference>
<dbReference type="EMBL" id="JASPKY010001136">
    <property type="protein sequence ID" value="KAK9678976.1"/>
    <property type="molecule type" value="Genomic_DNA"/>
</dbReference>
<feature type="non-terminal residue" evidence="1">
    <location>
        <position position="1"/>
    </location>
</feature>
<sequence length="18" mass="2125">TELLIDVGLLATIFRYMR</sequence>
<name>A0AAW1HS35_POPJA</name>
<gene>
    <name evidence="1" type="ORF">QE152_g40387</name>
</gene>
<comment type="caution">
    <text evidence="1">The sequence shown here is derived from an EMBL/GenBank/DDBJ whole genome shotgun (WGS) entry which is preliminary data.</text>
</comment>
<keyword evidence="2" id="KW-1185">Reference proteome</keyword>
<accession>A0AAW1HS35</accession>
<reference evidence="1 2" key="1">
    <citation type="journal article" date="2024" name="BMC Genomics">
        <title>De novo assembly and annotation of Popillia japonica's genome with initial clues to its potential as an invasive pest.</title>
        <authorList>
            <person name="Cucini C."/>
            <person name="Boschi S."/>
            <person name="Funari R."/>
            <person name="Cardaioli E."/>
            <person name="Iannotti N."/>
            <person name="Marturano G."/>
            <person name="Paoli F."/>
            <person name="Bruttini M."/>
            <person name="Carapelli A."/>
            <person name="Frati F."/>
            <person name="Nardi F."/>
        </authorList>
    </citation>
    <scope>NUCLEOTIDE SEQUENCE [LARGE SCALE GENOMIC DNA]</scope>
    <source>
        <strain evidence="1">DMR45628</strain>
    </source>
</reference>
<proteinExistence type="predicted"/>
<dbReference type="AlphaFoldDB" id="A0AAW1HS35"/>
<protein>
    <submittedName>
        <fullName evidence="1">Uncharacterized protein</fullName>
    </submittedName>
</protein>
<evidence type="ECO:0000313" key="1">
    <source>
        <dbReference type="EMBL" id="KAK9678976.1"/>
    </source>
</evidence>